<protein>
    <submittedName>
        <fullName evidence="2">Glycosyltransferase family 2 protein</fullName>
    </submittedName>
</protein>
<dbReference type="EMBL" id="JADILX010000073">
    <property type="protein sequence ID" value="MBO8485594.1"/>
    <property type="molecule type" value="Genomic_DNA"/>
</dbReference>
<dbReference type="PANTHER" id="PTHR43685">
    <property type="entry name" value="GLYCOSYLTRANSFERASE"/>
    <property type="match status" value="1"/>
</dbReference>
<proteinExistence type="predicted"/>
<name>A0A9D9J5F9_9BACT</name>
<dbReference type="Proteomes" id="UP000823750">
    <property type="component" value="Unassembled WGS sequence"/>
</dbReference>
<dbReference type="SUPFAM" id="SSF53448">
    <property type="entry name" value="Nucleotide-diphospho-sugar transferases"/>
    <property type="match status" value="1"/>
</dbReference>
<dbReference type="InterPro" id="IPR050834">
    <property type="entry name" value="Glycosyltransf_2"/>
</dbReference>
<dbReference type="InterPro" id="IPR029044">
    <property type="entry name" value="Nucleotide-diphossugar_trans"/>
</dbReference>
<evidence type="ECO:0000313" key="2">
    <source>
        <dbReference type="EMBL" id="MBO8485594.1"/>
    </source>
</evidence>
<dbReference type="AlphaFoldDB" id="A0A9D9J5F9"/>
<dbReference type="CDD" id="cd00761">
    <property type="entry name" value="Glyco_tranf_GTA_type"/>
    <property type="match status" value="1"/>
</dbReference>
<feature type="domain" description="Glycosyltransferase 2-like" evidence="1">
    <location>
        <begin position="246"/>
        <end position="391"/>
    </location>
</feature>
<reference evidence="2" key="2">
    <citation type="journal article" date="2021" name="PeerJ">
        <title>Extensive microbial diversity within the chicken gut microbiome revealed by metagenomics and culture.</title>
        <authorList>
            <person name="Gilroy R."/>
            <person name="Ravi A."/>
            <person name="Getino M."/>
            <person name="Pursley I."/>
            <person name="Horton D.L."/>
            <person name="Alikhan N.F."/>
            <person name="Baker D."/>
            <person name="Gharbi K."/>
            <person name="Hall N."/>
            <person name="Watson M."/>
            <person name="Adriaenssens E.M."/>
            <person name="Foster-Nyarko E."/>
            <person name="Jarju S."/>
            <person name="Secka A."/>
            <person name="Antonio M."/>
            <person name="Oren A."/>
            <person name="Chaudhuri R.R."/>
            <person name="La Ragione R."/>
            <person name="Hildebrand F."/>
            <person name="Pallen M.J."/>
        </authorList>
    </citation>
    <scope>NUCLEOTIDE SEQUENCE</scope>
    <source>
        <strain evidence="2">B2-16538</strain>
    </source>
</reference>
<dbReference type="PANTHER" id="PTHR43685:SF2">
    <property type="entry name" value="GLYCOSYLTRANSFERASE 2-LIKE DOMAIN-CONTAINING PROTEIN"/>
    <property type="match status" value="1"/>
</dbReference>
<accession>A0A9D9J5F9</accession>
<dbReference type="Pfam" id="PF00535">
    <property type="entry name" value="Glycos_transf_2"/>
    <property type="match status" value="1"/>
</dbReference>
<dbReference type="InterPro" id="IPR001173">
    <property type="entry name" value="Glyco_trans_2-like"/>
</dbReference>
<evidence type="ECO:0000259" key="1">
    <source>
        <dbReference type="Pfam" id="PF00535"/>
    </source>
</evidence>
<reference evidence="2" key="1">
    <citation type="submission" date="2020-10" db="EMBL/GenBank/DDBJ databases">
        <authorList>
            <person name="Gilroy R."/>
        </authorList>
    </citation>
    <scope>NUCLEOTIDE SEQUENCE</scope>
    <source>
        <strain evidence="2">B2-16538</strain>
    </source>
</reference>
<organism evidence="2 3">
    <name type="scientific">Candidatus Cryptobacteroides excrementavium</name>
    <dbReference type="NCBI Taxonomy" id="2840759"/>
    <lineage>
        <taxon>Bacteria</taxon>
        <taxon>Pseudomonadati</taxon>
        <taxon>Bacteroidota</taxon>
        <taxon>Bacteroidia</taxon>
        <taxon>Bacteroidales</taxon>
        <taxon>Candidatus Cryptobacteroides</taxon>
    </lineage>
</organism>
<gene>
    <name evidence="2" type="ORF">IAB78_04115</name>
</gene>
<sequence>MASIECFMPEMPEDGIGTALEYFSKNSTFVGMTVLPETSVRKTSILKSIADAVSSEYLLLCTGEMAVTPGMYALDRFVAVAEDSGADMVYSDRYDFVHSDENGGRLLLHPLIDCLKGALRDDFDFGPVLVFRSSSFRKAVREMKEEYLYGALYDLRLRMKKIVHLREPLYTAVPRDFRKSGERQFDYVDPKNRDVQKEMETICTEHLKRIGAFLCPVPADSPDAVPVICPGSTVTPEPAGCPVKASVIIPVFNRAGTIRDAVESALSQECDFGYNVIVVDNHSTDGTTELLERLVEETSSSEAVSAGGPCGGQRLIHIVPEDRGLGIGGCWNLAVQDSRCGEFAVQLDSDDVYSGHGSLARIVEGFDNMKCAMVIGSYLMTDFGLNPIPPGVIDHREWTDSNGMNNALRINGLGAPRAFRTSLLRKFRFPDVSYGEDYAMGLRISREYRIGRIYDVLYYCRRWEGNSDAALDIGRLNANNLYKDSLRTWEIEARIAMNRNNGGH</sequence>
<evidence type="ECO:0000313" key="3">
    <source>
        <dbReference type="Proteomes" id="UP000823750"/>
    </source>
</evidence>
<comment type="caution">
    <text evidence="2">The sequence shown here is derived from an EMBL/GenBank/DDBJ whole genome shotgun (WGS) entry which is preliminary data.</text>
</comment>
<dbReference type="Gene3D" id="3.90.550.10">
    <property type="entry name" value="Spore Coat Polysaccharide Biosynthesis Protein SpsA, Chain A"/>
    <property type="match status" value="1"/>
</dbReference>